<dbReference type="InterPro" id="IPR025734">
    <property type="entry name" value="EspG"/>
</dbReference>
<reference evidence="6 7" key="1">
    <citation type="journal article" date="2019" name="ACS Chem. Biol.">
        <title>Identification and Mobilization of a Cryptic Antibiotic Biosynthesis Gene Locus from a Human-Pathogenic Nocardia Isolate.</title>
        <authorList>
            <person name="Herisse M."/>
            <person name="Ishida K."/>
            <person name="Porter J.L."/>
            <person name="Howden B."/>
            <person name="Hertweck C."/>
            <person name="Stinear T.P."/>
            <person name="Pidot S.J."/>
        </authorList>
    </citation>
    <scope>NUCLEOTIDE SEQUENCE [LARGE SCALE GENOMIC DNA]</scope>
    <source>
        <strain evidence="6 7">AUSMDU00012717</strain>
    </source>
</reference>
<evidence type="ECO:0000256" key="5">
    <source>
        <dbReference type="SAM" id="MobiDB-lite"/>
    </source>
</evidence>
<protein>
    <submittedName>
        <fullName evidence="6">ESX secretion-associated protein EspG</fullName>
    </submittedName>
</protein>
<comment type="similarity">
    <text evidence="2">Belongs to the EspG family.</text>
</comment>
<gene>
    <name evidence="6" type="ORF">F5544_09640</name>
</gene>
<keyword evidence="4" id="KW-0143">Chaperone</keyword>
<sequence length="281" mass="31136">MRLEHGNNLVCGNRTGHRADPSTCEHRSVKTQTVWNFTPDEFAWVWAETGLDEYPDPIRIIETPTTTDEYARLTAEISTRYPRHADPDLTGPLRALANPDVRIVCKGLSHNSHKRVRALGLAVADLGVILFQKSGTTADFGGDIKLVVTQRHNLGKHIAATMPPAPAGTVEKMIGYTPRVRGDEPPTSWTPARSGEYPPEERIRALLRLPRNAEGHLRIEQSPHARHQHPPSYSSWIDIRDGLPAAGRYLITVDNDECVVIPASAATIARELTQRARLAHA</sequence>
<accession>A0A6G9Y9H7</accession>
<evidence type="ECO:0000256" key="4">
    <source>
        <dbReference type="ARBA" id="ARBA00023186"/>
    </source>
</evidence>
<evidence type="ECO:0000313" key="7">
    <source>
        <dbReference type="Proteomes" id="UP000503540"/>
    </source>
</evidence>
<dbReference type="KEGG" id="nah:F5544_09640"/>
<organism evidence="6 7">
    <name type="scientific">Nocardia arthritidis</name>
    <dbReference type="NCBI Taxonomy" id="228602"/>
    <lineage>
        <taxon>Bacteria</taxon>
        <taxon>Bacillati</taxon>
        <taxon>Actinomycetota</taxon>
        <taxon>Actinomycetes</taxon>
        <taxon>Mycobacteriales</taxon>
        <taxon>Nocardiaceae</taxon>
        <taxon>Nocardia</taxon>
    </lineage>
</organism>
<dbReference type="Pfam" id="PF14011">
    <property type="entry name" value="ESX-1_EspG"/>
    <property type="match status" value="1"/>
</dbReference>
<dbReference type="Proteomes" id="UP000503540">
    <property type="component" value="Chromosome"/>
</dbReference>
<evidence type="ECO:0000256" key="2">
    <source>
        <dbReference type="ARBA" id="ARBA00006411"/>
    </source>
</evidence>
<evidence type="ECO:0000256" key="3">
    <source>
        <dbReference type="ARBA" id="ARBA00022490"/>
    </source>
</evidence>
<dbReference type="AlphaFoldDB" id="A0A6G9Y9H7"/>
<keyword evidence="7" id="KW-1185">Reference proteome</keyword>
<keyword evidence="3" id="KW-0963">Cytoplasm</keyword>
<evidence type="ECO:0000256" key="1">
    <source>
        <dbReference type="ARBA" id="ARBA00004496"/>
    </source>
</evidence>
<evidence type="ECO:0000313" key="6">
    <source>
        <dbReference type="EMBL" id="QIS09828.1"/>
    </source>
</evidence>
<dbReference type="EMBL" id="CP046172">
    <property type="protein sequence ID" value="QIS09828.1"/>
    <property type="molecule type" value="Genomic_DNA"/>
</dbReference>
<proteinExistence type="inferred from homology"/>
<comment type="subcellular location">
    <subcellularLocation>
        <location evidence="1">Cytoplasm</location>
    </subcellularLocation>
</comment>
<name>A0A6G9Y9H7_9NOCA</name>
<feature type="region of interest" description="Disordered" evidence="5">
    <location>
        <begin position="179"/>
        <end position="198"/>
    </location>
</feature>